<feature type="transmembrane region" description="Helical" evidence="6">
    <location>
        <begin position="156"/>
        <end position="176"/>
    </location>
</feature>
<dbReference type="Gene3D" id="6.10.250.2580">
    <property type="match status" value="1"/>
</dbReference>
<accession>A0A7H0LG30</accession>
<dbReference type="Pfam" id="PF02518">
    <property type="entry name" value="HATPase_c"/>
    <property type="match status" value="1"/>
</dbReference>
<evidence type="ECO:0000259" key="7">
    <source>
        <dbReference type="PROSITE" id="PS50109"/>
    </source>
</evidence>
<dbReference type="PANTHER" id="PTHR43304">
    <property type="entry name" value="PHYTOCHROME-LIKE PROTEIN CPH1"/>
    <property type="match status" value="1"/>
</dbReference>
<dbReference type="KEGG" id="spap:H3Z74_18070"/>
<keyword evidence="6" id="KW-0812">Transmembrane</keyword>
<reference evidence="10 11" key="1">
    <citation type="submission" date="2020-09" db="EMBL/GenBank/DDBJ databases">
        <title>Sphingomonas sp., a new species isolated from pork steak.</title>
        <authorList>
            <person name="Heidler von Heilborn D."/>
        </authorList>
    </citation>
    <scope>NUCLEOTIDE SEQUENCE [LARGE SCALE GENOMIC DNA]</scope>
    <source>
        <strain evidence="11">S8-3T</strain>
    </source>
</reference>
<evidence type="ECO:0000256" key="3">
    <source>
        <dbReference type="ARBA" id="ARBA00022553"/>
    </source>
</evidence>
<dbReference type="InterPro" id="IPR013767">
    <property type="entry name" value="PAS_fold"/>
</dbReference>
<dbReference type="Pfam" id="PF00512">
    <property type="entry name" value="HisKA"/>
    <property type="match status" value="1"/>
</dbReference>
<dbReference type="InterPro" id="IPR013655">
    <property type="entry name" value="PAS_fold_3"/>
</dbReference>
<dbReference type="RefSeq" id="WP_187760961.1">
    <property type="nucleotide sequence ID" value="NZ_CP061038.1"/>
</dbReference>
<dbReference type="EC" id="2.7.13.3" evidence="2"/>
<feature type="transmembrane region" description="Helical" evidence="6">
    <location>
        <begin position="126"/>
        <end position="144"/>
    </location>
</feature>
<sequence length="899" mass="97675">MKRQLAARRTNAAVEEQRIVFGLVTAAGLISGIAFTGWLFDVPVLQGAGIAGYPMWPLAALGYLFLFAGFTATLRDRRLAPLLLGVPLLIALLAFVEQGVGGLSGVEARQPIDRLMQIIGFRDPPAVNSIVAFAFLSTALLLSAHRGNTSTGLANLLAAASLCVGLFSMVLLFAIVPARDSVTQILISPFPAALANILLASAFLLWRQGTRWNPFRARNRLRWPLVGLVVLLPILPMVVARWVPATLHVSPLTTDMIAILCNIGVVGLLVRLSVDRLVRQQARSQEIADALDVAAIVLTRPNGEIVHWSRGCEQLCGWSATEAIGRNKTALLQPRSAEGSEEEVPRVPSVGELDVSVRCSDGARIRLLQYTQVVERPGHEPMFVVKMLDISDRVRAEEALRASETRFAIAAEAYQLGISDWNVLTGQLEWSSGSEQRLGLEPGSLGSFAQWDARVEPEDAKGVMDSVARAAANHDERITFQYRFRQPDGTMRTIEGTARLIYQENGQLASVVAANIDVTERNEREAAQQLQTIIDIVPGATIVFNMAGTIRSFSAAAERMFGCDSKAAIGSDVKRLIPELIVAVQGQSVAPPSDRGRRHAGGVARELTGRHVDGSTFPVELNVGAAWFGGERMFTGVIRDISDRRATEQRLSELNAELAHISRQSAMSEVAADLAHELNQPLSATANFLASARMSIERGEDSARVAHLLKMGEDQTLRSGEIIRRLRDFLTKSETEMRAESLTKTVREAVDLVLFGTAQFGIKLSYRLDPAADMVFADRIQVQQVMVNLLRNAVDALREQPTGAREIVIASRRVADGMNELSVSDNGRGLPKSVGDELYARFATTKSGSAMGIGLSISRRIVEAHGGKLVATDRIGGGAEFRFTLPALEELEELEELEG</sequence>
<feature type="transmembrane region" description="Helical" evidence="6">
    <location>
        <begin position="20"/>
        <end position="40"/>
    </location>
</feature>
<dbReference type="SMART" id="SM00387">
    <property type="entry name" value="HATPase_c"/>
    <property type="match status" value="1"/>
</dbReference>
<feature type="transmembrane region" description="Helical" evidence="6">
    <location>
        <begin position="225"/>
        <end position="244"/>
    </location>
</feature>
<evidence type="ECO:0000256" key="1">
    <source>
        <dbReference type="ARBA" id="ARBA00000085"/>
    </source>
</evidence>
<keyword evidence="6" id="KW-1133">Transmembrane helix</keyword>
<protein>
    <recommendedName>
        <fullName evidence="2">histidine kinase</fullName>
        <ecNumber evidence="2">2.7.13.3</ecNumber>
    </recommendedName>
</protein>
<evidence type="ECO:0000256" key="2">
    <source>
        <dbReference type="ARBA" id="ARBA00012438"/>
    </source>
</evidence>
<dbReference type="Proteomes" id="UP000516148">
    <property type="component" value="Chromosome"/>
</dbReference>
<dbReference type="PROSITE" id="PS50112">
    <property type="entry name" value="PAS"/>
    <property type="match status" value="1"/>
</dbReference>
<feature type="transmembrane region" description="Helical" evidence="6">
    <location>
        <begin position="79"/>
        <end position="96"/>
    </location>
</feature>
<dbReference type="InterPro" id="IPR000014">
    <property type="entry name" value="PAS"/>
</dbReference>
<dbReference type="CDD" id="cd00130">
    <property type="entry name" value="PAS"/>
    <property type="match status" value="2"/>
</dbReference>
<dbReference type="SMART" id="SM00086">
    <property type="entry name" value="PAC"/>
    <property type="match status" value="3"/>
</dbReference>
<keyword evidence="3" id="KW-0597">Phosphoprotein</keyword>
<dbReference type="InterPro" id="IPR003661">
    <property type="entry name" value="HisK_dim/P_dom"/>
</dbReference>
<feature type="transmembrane region" description="Helical" evidence="6">
    <location>
        <begin position="182"/>
        <end position="205"/>
    </location>
</feature>
<feature type="domain" description="Histidine kinase" evidence="7">
    <location>
        <begin position="673"/>
        <end position="889"/>
    </location>
</feature>
<evidence type="ECO:0000313" key="11">
    <source>
        <dbReference type="Proteomes" id="UP000516148"/>
    </source>
</evidence>
<keyword evidence="4" id="KW-0808">Transferase</keyword>
<evidence type="ECO:0000256" key="5">
    <source>
        <dbReference type="ARBA" id="ARBA00022777"/>
    </source>
</evidence>
<feature type="domain" description="PAC" evidence="9">
    <location>
        <begin position="478"/>
        <end position="530"/>
    </location>
</feature>
<dbReference type="Gene3D" id="3.30.450.20">
    <property type="entry name" value="PAS domain"/>
    <property type="match status" value="3"/>
</dbReference>
<dbReference type="PANTHER" id="PTHR43304:SF1">
    <property type="entry name" value="PAC DOMAIN-CONTAINING PROTEIN"/>
    <property type="match status" value="1"/>
</dbReference>
<keyword evidence="5" id="KW-0418">Kinase</keyword>
<evidence type="ECO:0000313" key="10">
    <source>
        <dbReference type="EMBL" id="QNQ08633.1"/>
    </source>
</evidence>
<dbReference type="CDD" id="cd00082">
    <property type="entry name" value="HisKA"/>
    <property type="match status" value="1"/>
</dbReference>
<dbReference type="GO" id="GO:0006355">
    <property type="term" value="P:regulation of DNA-templated transcription"/>
    <property type="evidence" value="ECO:0007669"/>
    <property type="project" value="InterPro"/>
</dbReference>
<comment type="catalytic activity">
    <reaction evidence="1">
        <text>ATP + protein L-histidine = ADP + protein N-phospho-L-histidine.</text>
        <dbReference type="EC" id="2.7.13.3"/>
    </reaction>
</comment>
<dbReference type="InterPro" id="IPR000700">
    <property type="entry name" value="PAS-assoc_C"/>
</dbReference>
<dbReference type="Gene3D" id="1.10.287.130">
    <property type="match status" value="1"/>
</dbReference>
<dbReference type="InterPro" id="IPR004358">
    <property type="entry name" value="Sig_transdc_His_kin-like_C"/>
</dbReference>
<keyword evidence="6" id="KW-0472">Membrane</keyword>
<dbReference type="InterPro" id="IPR036890">
    <property type="entry name" value="HATPase_C_sf"/>
</dbReference>
<keyword evidence="11" id="KW-1185">Reference proteome</keyword>
<dbReference type="Gene3D" id="3.30.565.10">
    <property type="entry name" value="Histidine kinase-like ATPase, C-terminal domain"/>
    <property type="match status" value="1"/>
</dbReference>
<dbReference type="GO" id="GO:0000155">
    <property type="term" value="F:phosphorelay sensor kinase activity"/>
    <property type="evidence" value="ECO:0007669"/>
    <property type="project" value="InterPro"/>
</dbReference>
<dbReference type="SUPFAM" id="SSF47384">
    <property type="entry name" value="Homodimeric domain of signal transducing histidine kinase"/>
    <property type="match status" value="1"/>
</dbReference>
<feature type="domain" description="PAS" evidence="8">
    <location>
        <begin position="283"/>
        <end position="351"/>
    </location>
</feature>
<evidence type="ECO:0000259" key="8">
    <source>
        <dbReference type="PROSITE" id="PS50112"/>
    </source>
</evidence>
<feature type="transmembrane region" description="Helical" evidence="6">
    <location>
        <begin position="52"/>
        <end position="72"/>
    </location>
</feature>
<dbReference type="SMART" id="SM00388">
    <property type="entry name" value="HisKA"/>
    <property type="match status" value="1"/>
</dbReference>
<dbReference type="InterPro" id="IPR001610">
    <property type="entry name" value="PAC"/>
</dbReference>
<dbReference type="InterPro" id="IPR035965">
    <property type="entry name" value="PAS-like_dom_sf"/>
</dbReference>
<proteinExistence type="predicted"/>
<dbReference type="InterPro" id="IPR052162">
    <property type="entry name" value="Sensor_kinase/Photoreceptor"/>
</dbReference>
<dbReference type="SUPFAM" id="SSF55874">
    <property type="entry name" value="ATPase domain of HSP90 chaperone/DNA topoisomerase II/histidine kinase"/>
    <property type="match status" value="1"/>
</dbReference>
<dbReference type="Pfam" id="PF00989">
    <property type="entry name" value="PAS"/>
    <property type="match status" value="2"/>
</dbReference>
<evidence type="ECO:0000259" key="9">
    <source>
        <dbReference type="PROSITE" id="PS50113"/>
    </source>
</evidence>
<dbReference type="Pfam" id="PF08447">
    <property type="entry name" value="PAS_3"/>
    <property type="match status" value="1"/>
</dbReference>
<dbReference type="SUPFAM" id="SSF55785">
    <property type="entry name" value="PYP-like sensor domain (PAS domain)"/>
    <property type="match status" value="3"/>
</dbReference>
<dbReference type="SMART" id="SM00091">
    <property type="entry name" value="PAS"/>
    <property type="match status" value="3"/>
</dbReference>
<dbReference type="InterPro" id="IPR005467">
    <property type="entry name" value="His_kinase_dom"/>
</dbReference>
<organism evidence="10 11">
    <name type="scientific">Sphingomonas alpina</name>
    <dbReference type="NCBI Taxonomy" id="653931"/>
    <lineage>
        <taxon>Bacteria</taxon>
        <taxon>Pseudomonadati</taxon>
        <taxon>Pseudomonadota</taxon>
        <taxon>Alphaproteobacteria</taxon>
        <taxon>Sphingomonadales</taxon>
        <taxon>Sphingomonadaceae</taxon>
        <taxon>Sphingomonas</taxon>
    </lineage>
</organism>
<name>A0A7H0LG30_9SPHN</name>
<evidence type="ECO:0000256" key="4">
    <source>
        <dbReference type="ARBA" id="ARBA00022679"/>
    </source>
</evidence>
<evidence type="ECO:0000256" key="6">
    <source>
        <dbReference type="SAM" id="Phobius"/>
    </source>
</evidence>
<dbReference type="PROSITE" id="PS50113">
    <property type="entry name" value="PAC"/>
    <property type="match status" value="1"/>
</dbReference>
<dbReference type="PROSITE" id="PS50109">
    <property type="entry name" value="HIS_KIN"/>
    <property type="match status" value="1"/>
</dbReference>
<dbReference type="AlphaFoldDB" id="A0A7H0LG30"/>
<dbReference type="NCBIfam" id="TIGR00229">
    <property type="entry name" value="sensory_box"/>
    <property type="match status" value="3"/>
</dbReference>
<dbReference type="InterPro" id="IPR003594">
    <property type="entry name" value="HATPase_dom"/>
</dbReference>
<dbReference type="InterPro" id="IPR036097">
    <property type="entry name" value="HisK_dim/P_sf"/>
</dbReference>
<dbReference type="EMBL" id="CP061038">
    <property type="protein sequence ID" value="QNQ08633.1"/>
    <property type="molecule type" value="Genomic_DNA"/>
</dbReference>
<gene>
    <name evidence="10" type="ORF">H3Z74_18070</name>
</gene>
<dbReference type="PRINTS" id="PR00344">
    <property type="entry name" value="BCTRLSENSOR"/>
</dbReference>